<dbReference type="InterPro" id="IPR039910">
    <property type="entry name" value="D15-like"/>
</dbReference>
<comment type="similarity">
    <text evidence="2">Belongs to the TamA family.</text>
</comment>
<evidence type="ECO:0000256" key="7">
    <source>
        <dbReference type="ARBA" id="ARBA00023136"/>
    </source>
</evidence>
<feature type="domain" description="POTRA" evidence="14">
    <location>
        <begin position="244"/>
        <end position="311"/>
    </location>
</feature>
<evidence type="ECO:0000259" key="15">
    <source>
        <dbReference type="Pfam" id="PF17243"/>
    </source>
</evidence>
<dbReference type="EMBL" id="QEPN01000004">
    <property type="protein sequence ID" value="RDE71969.1"/>
    <property type="molecule type" value="Genomic_DNA"/>
</dbReference>
<dbReference type="PANTHER" id="PTHR12815">
    <property type="entry name" value="SORTING AND ASSEMBLY MACHINERY SAMM50 PROTEIN FAMILY MEMBER"/>
    <property type="match status" value="1"/>
</dbReference>
<evidence type="ECO:0000256" key="9">
    <source>
        <dbReference type="ARBA" id="ARBA00033063"/>
    </source>
</evidence>
<accession>A0A369YH67</accession>
<evidence type="ECO:0000256" key="2">
    <source>
        <dbReference type="ARBA" id="ARBA00010248"/>
    </source>
</evidence>
<evidence type="ECO:0000259" key="13">
    <source>
        <dbReference type="Pfam" id="PF01103"/>
    </source>
</evidence>
<comment type="subunit">
    <text evidence="10">Interacts with TamB to form the translocation and assembly module (TAM).</text>
</comment>
<dbReference type="InterPro" id="IPR035243">
    <property type="entry name" value="TamA_POTRA_Dom_1"/>
</dbReference>
<evidence type="ECO:0000256" key="12">
    <source>
        <dbReference type="SAM" id="SignalP"/>
    </source>
</evidence>
<evidence type="ECO:0000256" key="6">
    <source>
        <dbReference type="ARBA" id="ARBA00022729"/>
    </source>
</evidence>
<dbReference type="Gene3D" id="3.10.20.310">
    <property type="entry name" value="membrane protein fhac"/>
    <property type="match status" value="3"/>
</dbReference>
<gene>
    <name evidence="16" type="ORF">DPV93_06480</name>
</gene>
<keyword evidence="7" id="KW-0472">Membrane</keyword>
<dbReference type="GO" id="GO:0097347">
    <property type="term" value="C:TAM protein secretion complex"/>
    <property type="evidence" value="ECO:0007669"/>
    <property type="project" value="TreeGrafter"/>
</dbReference>
<dbReference type="Proteomes" id="UP000253872">
    <property type="component" value="Unassembled WGS sequence"/>
</dbReference>
<evidence type="ECO:0000256" key="3">
    <source>
        <dbReference type="ARBA" id="ARBA00015419"/>
    </source>
</evidence>
<feature type="compositionally biased region" description="Acidic residues" evidence="11">
    <location>
        <begin position="27"/>
        <end position="58"/>
    </location>
</feature>
<dbReference type="Pfam" id="PF07244">
    <property type="entry name" value="POTRA"/>
    <property type="match status" value="1"/>
</dbReference>
<evidence type="ECO:0000259" key="14">
    <source>
        <dbReference type="Pfam" id="PF07244"/>
    </source>
</evidence>
<dbReference type="InterPro" id="IPR010827">
    <property type="entry name" value="BamA/TamA_POTRA"/>
</dbReference>
<name>A0A369YH67_9PAST</name>
<dbReference type="AlphaFoldDB" id="A0A369YH67"/>
<protein>
    <recommendedName>
        <fullName evidence="3">Translocation and assembly module subunit TamA</fullName>
    </recommendedName>
    <alternativeName>
        <fullName evidence="9">Autotransporter assembly factor TamA</fullName>
    </alternativeName>
</protein>
<evidence type="ECO:0000256" key="8">
    <source>
        <dbReference type="ARBA" id="ARBA00023237"/>
    </source>
</evidence>
<dbReference type="RefSeq" id="WP_111403083.1">
    <property type="nucleotide sequence ID" value="NZ_QEPN01000004.1"/>
</dbReference>
<evidence type="ECO:0000256" key="5">
    <source>
        <dbReference type="ARBA" id="ARBA00022692"/>
    </source>
</evidence>
<feature type="domain" description="Bacterial surface antigen (D15)" evidence="13">
    <location>
        <begin position="347"/>
        <end position="630"/>
    </location>
</feature>
<feature type="signal peptide" evidence="12">
    <location>
        <begin position="1"/>
        <end position="22"/>
    </location>
</feature>
<keyword evidence="5" id="KW-0812">Transmembrane</keyword>
<evidence type="ECO:0000313" key="17">
    <source>
        <dbReference type="Proteomes" id="UP000253872"/>
    </source>
</evidence>
<dbReference type="Pfam" id="PF01103">
    <property type="entry name" value="Omp85"/>
    <property type="match status" value="1"/>
</dbReference>
<comment type="caution">
    <text evidence="16">The sequence shown here is derived from an EMBL/GenBank/DDBJ whole genome shotgun (WGS) entry which is preliminary data.</text>
</comment>
<feature type="chain" id="PRO_5016580211" description="Translocation and assembly module subunit TamA" evidence="12">
    <location>
        <begin position="23"/>
        <end position="632"/>
    </location>
</feature>
<dbReference type="Gene3D" id="2.40.160.50">
    <property type="entry name" value="membrane protein fhac: a member of the omp85/tpsb transporter family"/>
    <property type="match status" value="1"/>
</dbReference>
<evidence type="ECO:0000256" key="1">
    <source>
        <dbReference type="ARBA" id="ARBA00004442"/>
    </source>
</evidence>
<evidence type="ECO:0000256" key="10">
    <source>
        <dbReference type="ARBA" id="ARBA00093548"/>
    </source>
</evidence>
<reference evidence="16 17" key="1">
    <citation type="submission" date="2018-05" db="EMBL/GenBank/DDBJ databases">
        <title>Draft Genome Sequences for a Diverse set of 7 Haemophilus Species.</title>
        <authorList>
            <person name="Nichols M."/>
            <person name="Topaz N."/>
            <person name="Wang X."/>
            <person name="Wang X."/>
            <person name="Boxrud D."/>
        </authorList>
    </citation>
    <scope>NUCLEOTIDE SEQUENCE [LARGE SCALE GENOMIC DNA]</scope>
    <source>
        <strain evidence="16 17">C2002001239</strain>
    </source>
</reference>
<comment type="subcellular location">
    <subcellularLocation>
        <location evidence="1">Cell outer membrane</location>
    </subcellularLocation>
</comment>
<organism evidence="16 17">
    <name type="scientific">Haemophilus sputorum</name>
    <dbReference type="NCBI Taxonomy" id="1078480"/>
    <lineage>
        <taxon>Bacteria</taxon>
        <taxon>Pseudomonadati</taxon>
        <taxon>Pseudomonadota</taxon>
        <taxon>Gammaproteobacteria</taxon>
        <taxon>Pasteurellales</taxon>
        <taxon>Pasteurellaceae</taxon>
        <taxon>Haemophilus</taxon>
    </lineage>
</organism>
<dbReference type="STRING" id="1035839.GCA_000238795_01050"/>
<evidence type="ECO:0000313" key="16">
    <source>
        <dbReference type="EMBL" id="RDE71969.1"/>
    </source>
</evidence>
<sequence>MNMKLRFLTLCCLMAWNQLSYAEEAPVSEEDSVASAELEEESDEPSETEEASTSETEESREQNNQQSDEEKIEAQVDVSVEGIKNKDKAAWNNVKVYLGQIANEYADGSERHQYLVQTAVDKGLRALGYYNTQYHFELVPRAGKKSLLKLNVILDDEKVKLDEVDIQIQGQAKEDSEFVKLEQNAPKKGAALSHEAYDSFKSNIENLAFRKGYFDGHWIYHRLEVYPQDHQADWRLGYDSGDRYHYGEIRFTDNQIRDDYLRNILKVKSGDPYDTNDLSTMTSDYSSSNWFSSVLVEPTIHEENKTVDLNVLFYPKKKNSMEIGLGFETDVGPRLQFNWKKPWINSRGHSLESKTYISQPEQRFELGYNIPLRSDPLHYYYQISGGIEREDDNDTKTTAANLGFQRFWTRETGWSFSLGVKARYDSFTQGNDSFKTLLIYPTASLNRTRSDGNRFPLWGDSQKLTVNWGTKALASDVNFYSYKASTAWVRTYAKNHRFYLRGEVGYIHSNDFHRIPPALRYFAGGDMSVRGFGYKDITPKDPRNGKKIGGTHLATGTLEYQYQVIPNWWAAIFYDTGLAANNFKRSNLHSGAGVGVRWASPIGAVKFDLASPVKSPNNESGLNFYIGLGSEL</sequence>
<evidence type="ECO:0000256" key="4">
    <source>
        <dbReference type="ARBA" id="ARBA00022452"/>
    </source>
</evidence>
<dbReference type="GO" id="GO:0009306">
    <property type="term" value="P:protein secretion"/>
    <property type="evidence" value="ECO:0007669"/>
    <property type="project" value="TreeGrafter"/>
</dbReference>
<dbReference type="InterPro" id="IPR000184">
    <property type="entry name" value="Bac_surfAg_D15"/>
</dbReference>
<keyword evidence="8" id="KW-0998">Cell outer membrane</keyword>
<dbReference type="Pfam" id="PF17243">
    <property type="entry name" value="POTRA_TamA_1"/>
    <property type="match status" value="1"/>
</dbReference>
<feature type="region of interest" description="Disordered" evidence="11">
    <location>
        <begin position="27"/>
        <end position="73"/>
    </location>
</feature>
<evidence type="ECO:0000256" key="11">
    <source>
        <dbReference type="SAM" id="MobiDB-lite"/>
    </source>
</evidence>
<proteinExistence type="inferred from homology"/>
<feature type="domain" description="TamA POTRA" evidence="15">
    <location>
        <begin position="77"/>
        <end position="152"/>
    </location>
</feature>
<keyword evidence="6 12" id="KW-0732">Signal</keyword>
<keyword evidence="4" id="KW-1134">Transmembrane beta strand</keyword>
<dbReference type="PANTHER" id="PTHR12815:SF47">
    <property type="entry name" value="TRANSLOCATION AND ASSEMBLY MODULE SUBUNIT TAMA"/>
    <property type="match status" value="1"/>
</dbReference>
<dbReference type="GO" id="GO:0009279">
    <property type="term" value="C:cell outer membrane"/>
    <property type="evidence" value="ECO:0007669"/>
    <property type="project" value="UniProtKB-SubCell"/>
</dbReference>